<dbReference type="SMART" id="SM00354">
    <property type="entry name" value="HTH_LACI"/>
    <property type="match status" value="1"/>
</dbReference>
<dbReference type="RefSeq" id="WP_160040126.1">
    <property type="nucleotide sequence ID" value="NZ_BORQ01000001.1"/>
</dbReference>
<dbReference type="Gene3D" id="3.40.50.2300">
    <property type="match status" value="2"/>
</dbReference>
<dbReference type="Proteomes" id="UP000679779">
    <property type="component" value="Unassembled WGS sequence"/>
</dbReference>
<dbReference type="InterPro" id="IPR010982">
    <property type="entry name" value="Lambda_DNA-bd_dom_sf"/>
</dbReference>
<name>A0A919XGP7_9BACL</name>
<evidence type="ECO:0000313" key="7">
    <source>
        <dbReference type="Proteomes" id="UP000679779"/>
    </source>
</evidence>
<dbReference type="PANTHER" id="PTHR30146">
    <property type="entry name" value="LACI-RELATED TRANSCRIPTIONAL REPRESSOR"/>
    <property type="match status" value="1"/>
</dbReference>
<evidence type="ECO:0000313" key="6">
    <source>
        <dbReference type="EMBL" id="GIO30215.1"/>
    </source>
</evidence>
<keyword evidence="1" id="KW-0678">Repressor</keyword>
<dbReference type="CDD" id="cd01544">
    <property type="entry name" value="PBP1_GalR"/>
    <property type="match status" value="1"/>
</dbReference>
<gene>
    <name evidence="6" type="ORF">J2TS6_13560</name>
</gene>
<dbReference type="CDD" id="cd01392">
    <property type="entry name" value="HTH_LacI"/>
    <property type="match status" value="1"/>
</dbReference>
<feature type="domain" description="HTH lacI-type" evidence="5">
    <location>
        <begin position="2"/>
        <end position="54"/>
    </location>
</feature>
<dbReference type="AlphaFoldDB" id="A0A919XGP7"/>
<dbReference type="GO" id="GO:0000976">
    <property type="term" value="F:transcription cis-regulatory region binding"/>
    <property type="evidence" value="ECO:0007669"/>
    <property type="project" value="TreeGrafter"/>
</dbReference>
<reference evidence="6" key="1">
    <citation type="submission" date="2021-03" db="EMBL/GenBank/DDBJ databases">
        <title>Antimicrobial resistance genes in bacteria isolated from Japanese honey, and their potential for conferring macrolide and lincosamide resistance in the American foulbrood pathogen Paenibacillus larvae.</title>
        <authorList>
            <person name="Okamoto M."/>
            <person name="Kumagai M."/>
            <person name="Kanamori H."/>
            <person name="Takamatsu D."/>
        </authorList>
    </citation>
    <scope>NUCLEOTIDE SEQUENCE</scope>
    <source>
        <strain evidence="6">J2TS6</strain>
    </source>
</reference>
<protein>
    <submittedName>
        <fullName evidence="6">Transcriptional regulator</fullName>
    </submittedName>
</protein>
<accession>A0A919XGP7</accession>
<dbReference type="SUPFAM" id="SSF53822">
    <property type="entry name" value="Periplasmic binding protein-like I"/>
    <property type="match status" value="1"/>
</dbReference>
<organism evidence="6 7">
    <name type="scientific">Paenibacillus albilobatus</name>
    <dbReference type="NCBI Taxonomy" id="2716884"/>
    <lineage>
        <taxon>Bacteria</taxon>
        <taxon>Bacillati</taxon>
        <taxon>Bacillota</taxon>
        <taxon>Bacilli</taxon>
        <taxon>Bacillales</taxon>
        <taxon>Paenibacillaceae</taxon>
        <taxon>Paenibacillus</taxon>
    </lineage>
</organism>
<dbReference type="PANTHER" id="PTHR30146:SF148">
    <property type="entry name" value="HTH-TYPE TRANSCRIPTIONAL REPRESSOR PURR-RELATED"/>
    <property type="match status" value="1"/>
</dbReference>
<dbReference type="PROSITE" id="PS00356">
    <property type="entry name" value="HTH_LACI_1"/>
    <property type="match status" value="1"/>
</dbReference>
<evidence type="ECO:0000256" key="2">
    <source>
        <dbReference type="ARBA" id="ARBA00023015"/>
    </source>
</evidence>
<dbReference type="Pfam" id="PF13377">
    <property type="entry name" value="Peripla_BP_3"/>
    <property type="match status" value="1"/>
</dbReference>
<sequence>MPTLKDIAERVGVSISTVSRVLANESNRSVNSQTKQKIWDAARDLGYPVKPAAQEPSPAVKGIGCIVSTMQDRRYHPYFSVIFDGIEKELTRNGYKLAFTHTQEDLKRPEILREITEDPQIEGIILIEGIDKKLYDYVKKHVKQIVGIDVSDPSIPTISYDRVEAARLAVAHLIDQGHRDIVFIGGTGLSGDYEREKRYRGYKIALEQAGLAVHPQHVLNAEWEPDNAYRLMLKFLDQPPGRLPTAVFAASDIMAMAAMRAISEKGYRIPQDFAIIGFDDNEPSRYTVPPLSTIHIPTFEIGVVAAKTMLQCIHSPYPLPVKILLPFEPMFRQSSDWRVPGQPGQPGQP</sequence>
<proteinExistence type="predicted"/>
<evidence type="ECO:0000256" key="1">
    <source>
        <dbReference type="ARBA" id="ARBA00022491"/>
    </source>
</evidence>
<dbReference type="Gene3D" id="1.10.260.40">
    <property type="entry name" value="lambda repressor-like DNA-binding domains"/>
    <property type="match status" value="1"/>
</dbReference>
<evidence type="ECO:0000256" key="3">
    <source>
        <dbReference type="ARBA" id="ARBA00023125"/>
    </source>
</evidence>
<dbReference type="InterPro" id="IPR000843">
    <property type="entry name" value="HTH_LacI"/>
</dbReference>
<dbReference type="Pfam" id="PF00356">
    <property type="entry name" value="LacI"/>
    <property type="match status" value="1"/>
</dbReference>
<keyword evidence="7" id="KW-1185">Reference proteome</keyword>
<evidence type="ECO:0000259" key="5">
    <source>
        <dbReference type="PROSITE" id="PS50932"/>
    </source>
</evidence>
<dbReference type="SUPFAM" id="SSF47413">
    <property type="entry name" value="lambda repressor-like DNA-binding domains"/>
    <property type="match status" value="1"/>
</dbReference>
<dbReference type="EMBL" id="BORQ01000001">
    <property type="protein sequence ID" value="GIO30215.1"/>
    <property type="molecule type" value="Genomic_DNA"/>
</dbReference>
<keyword evidence="4" id="KW-0804">Transcription</keyword>
<keyword evidence="3" id="KW-0238">DNA-binding</keyword>
<comment type="caution">
    <text evidence="6">The sequence shown here is derived from an EMBL/GenBank/DDBJ whole genome shotgun (WGS) entry which is preliminary data.</text>
</comment>
<keyword evidence="2" id="KW-0805">Transcription regulation</keyword>
<evidence type="ECO:0000256" key="4">
    <source>
        <dbReference type="ARBA" id="ARBA00023163"/>
    </source>
</evidence>
<dbReference type="InterPro" id="IPR028082">
    <property type="entry name" value="Peripla_BP_I"/>
</dbReference>
<dbReference type="PROSITE" id="PS50932">
    <property type="entry name" value="HTH_LACI_2"/>
    <property type="match status" value="1"/>
</dbReference>
<dbReference type="GO" id="GO:0003700">
    <property type="term" value="F:DNA-binding transcription factor activity"/>
    <property type="evidence" value="ECO:0007669"/>
    <property type="project" value="TreeGrafter"/>
</dbReference>
<dbReference type="InterPro" id="IPR046335">
    <property type="entry name" value="LacI/GalR-like_sensor"/>
</dbReference>